<keyword evidence="7" id="KW-0732">Signal</keyword>
<evidence type="ECO:0000256" key="6">
    <source>
        <dbReference type="ARBA" id="ARBA00022692"/>
    </source>
</evidence>
<keyword evidence="13" id="KW-1015">Disulfide bond</keyword>
<dbReference type="FunFam" id="3.30.200.20:FF:000195">
    <property type="entry name" value="G-type lectin S-receptor-like serine/threonine-protein kinase"/>
    <property type="match status" value="1"/>
</dbReference>
<dbReference type="InterPro" id="IPR021820">
    <property type="entry name" value="S-locus_recpt_kinase_C"/>
</dbReference>
<feature type="non-terminal residue" evidence="23">
    <location>
        <position position="1"/>
    </location>
</feature>
<dbReference type="GO" id="GO:0048544">
    <property type="term" value="P:recognition of pollen"/>
    <property type="evidence" value="ECO:0007669"/>
    <property type="project" value="InterPro"/>
</dbReference>
<comment type="catalytic activity">
    <reaction evidence="16">
        <text>L-seryl-[protein] + ATP = O-phospho-L-seryl-[protein] + ADP + H(+)</text>
        <dbReference type="Rhea" id="RHEA:17989"/>
        <dbReference type="Rhea" id="RHEA-COMP:9863"/>
        <dbReference type="Rhea" id="RHEA-COMP:11604"/>
        <dbReference type="ChEBI" id="CHEBI:15378"/>
        <dbReference type="ChEBI" id="CHEBI:29999"/>
        <dbReference type="ChEBI" id="CHEBI:30616"/>
        <dbReference type="ChEBI" id="CHEBI:83421"/>
        <dbReference type="ChEBI" id="CHEBI:456216"/>
        <dbReference type="EC" id="2.7.11.1"/>
    </reaction>
</comment>
<dbReference type="PROSITE" id="PS00108">
    <property type="entry name" value="PROTEIN_KINASE_ST"/>
    <property type="match status" value="1"/>
</dbReference>
<dbReference type="EMBL" id="QJKJ01010060">
    <property type="protein sequence ID" value="RDX74798.1"/>
    <property type="molecule type" value="Genomic_DNA"/>
</dbReference>
<comment type="caution">
    <text evidence="23">The sequence shown here is derived from an EMBL/GenBank/DDBJ whole genome shotgun (WGS) entry which is preliminary data.</text>
</comment>
<comment type="subcellular location">
    <subcellularLocation>
        <location evidence="1">Cell membrane</location>
        <topology evidence="1">Single-pass type I membrane protein</topology>
    </subcellularLocation>
</comment>
<evidence type="ECO:0000256" key="10">
    <source>
        <dbReference type="ARBA" id="ARBA00022840"/>
    </source>
</evidence>
<evidence type="ECO:0000259" key="21">
    <source>
        <dbReference type="PROSITE" id="PS50927"/>
    </source>
</evidence>
<evidence type="ECO:0000256" key="5">
    <source>
        <dbReference type="ARBA" id="ARBA00022679"/>
    </source>
</evidence>
<dbReference type="Pfam" id="PF11883">
    <property type="entry name" value="DUF3403"/>
    <property type="match status" value="2"/>
</dbReference>
<dbReference type="FunFam" id="1.10.510.10:FF:000060">
    <property type="entry name" value="G-type lectin S-receptor-like serine/threonine-protein kinase"/>
    <property type="match status" value="1"/>
</dbReference>
<keyword evidence="6 18" id="KW-0812">Transmembrane</keyword>
<dbReference type="PROSITE" id="PS50948">
    <property type="entry name" value="PAN"/>
    <property type="match status" value="1"/>
</dbReference>
<evidence type="ECO:0000259" key="19">
    <source>
        <dbReference type="PROSITE" id="PS50011"/>
    </source>
</evidence>
<dbReference type="PROSITE" id="PS50927">
    <property type="entry name" value="BULB_LECTIN"/>
    <property type="match status" value="1"/>
</dbReference>
<dbReference type="SMART" id="SM00473">
    <property type="entry name" value="PAN_AP"/>
    <property type="match status" value="1"/>
</dbReference>
<dbReference type="Gene3D" id="3.30.200.20">
    <property type="entry name" value="Phosphorylase Kinase, domain 1"/>
    <property type="match status" value="1"/>
</dbReference>
<comment type="caution">
    <text evidence="17">Lacks conserved residue(s) required for the propagation of feature annotation.</text>
</comment>
<dbReference type="PROSITE" id="PS50026">
    <property type="entry name" value="EGF_3"/>
    <property type="match status" value="1"/>
</dbReference>
<keyword evidence="17" id="KW-0245">EGF-like domain</keyword>
<dbReference type="Pfam" id="PF07714">
    <property type="entry name" value="PK_Tyr_Ser-Thr"/>
    <property type="match status" value="2"/>
</dbReference>
<evidence type="ECO:0000256" key="16">
    <source>
        <dbReference type="ARBA" id="ARBA00048679"/>
    </source>
</evidence>
<evidence type="ECO:0000256" key="9">
    <source>
        <dbReference type="ARBA" id="ARBA00022777"/>
    </source>
</evidence>
<feature type="domain" description="Bulb-type lectin" evidence="21">
    <location>
        <begin position="151"/>
        <end position="275"/>
    </location>
</feature>
<dbReference type="Pfam" id="PF08276">
    <property type="entry name" value="PAN_2"/>
    <property type="match status" value="1"/>
</dbReference>
<evidence type="ECO:0000256" key="13">
    <source>
        <dbReference type="ARBA" id="ARBA00023157"/>
    </source>
</evidence>
<dbReference type="InterPro" id="IPR000858">
    <property type="entry name" value="S_locus_glycoprot_dom"/>
</dbReference>
<evidence type="ECO:0000259" key="20">
    <source>
        <dbReference type="PROSITE" id="PS50026"/>
    </source>
</evidence>
<dbReference type="SUPFAM" id="SSF51110">
    <property type="entry name" value="alpha-D-mannose-specific plant lectins"/>
    <property type="match status" value="1"/>
</dbReference>
<dbReference type="InterPro" id="IPR000742">
    <property type="entry name" value="EGF"/>
</dbReference>
<evidence type="ECO:0000313" key="23">
    <source>
        <dbReference type="EMBL" id="RDX74798.1"/>
    </source>
</evidence>
<feature type="domain" description="Apple" evidence="22">
    <location>
        <begin position="470"/>
        <end position="553"/>
    </location>
</feature>
<dbReference type="SUPFAM" id="SSF56112">
    <property type="entry name" value="Protein kinase-like (PK-like)"/>
    <property type="match status" value="2"/>
</dbReference>
<keyword evidence="4" id="KW-0723">Serine/threonine-protein kinase</keyword>
<dbReference type="Proteomes" id="UP000257109">
    <property type="component" value="Unassembled WGS sequence"/>
</dbReference>
<dbReference type="InterPro" id="IPR008271">
    <property type="entry name" value="Ser/Thr_kinase_AS"/>
</dbReference>
<evidence type="ECO:0000259" key="22">
    <source>
        <dbReference type="PROSITE" id="PS50948"/>
    </source>
</evidence>
<evidence type="ECO:0000256" key="17">
    <source>
        <dbReference type="PROSITE-ProRule" id="PRU00076"/>
    </source>
</evidence>
<keyword evidence="10" id="KW-0067">ATP-binding</keyword>
<dbReference type="Gene3D" id="1.10.510.10">
    <property type="entry name" value="Transferase(Phosphotransferase) domain 1"/>
    <property type="match status" value="2"/>
</dbReference>
<evidence type="ECO:0000256" key="11">
    <source>
        <dbReference type="ARBA" id="ARBA00022989"/>
    </source>
</evidence>
<dbReference type="Pfam" id="PF01453">
    <property type="entry name" value="B_lectin"/>
    <property type="match status" value="1"/>
</dbReference>
<dbReference type="GO" id="GO:0004674">
    <property type="term" value="F:protein serine/threonine kinase activity"/>
    <property type="evidence" value="ECO:0007669"/>
    <property type="project" value="UniProtKB-KW"/>
</dbReference>
<evidence type="ECO:0000256" key="18">
    <source>
        <dbReference type="SAM" id="Phobius"/>
    </source>
</evidence>
<keyword evidence="3" id="KW-1003">Cell membrane</keyword>
<dbReference type="Pfam" id="PF00954">
    <property type="entry name" value="S_locus_glycop"/>
    <property type="match status" value="1"/>
</dbReference>
<feature type="domain" description="EGF-like" evidence="20">
    <location>
        <begin position="415"/>
        <end position="451"/>
    </location>
</feature>
<evidence type="ECO:0000256" key="4">
    <source>
        <dbReference type="ARBA" id="ARBA00022527"/>
    </source>
</evidence>
<evidence type="ECO:0000256" key="8">
    <source>
        <dbReference type="ARBA" id="ARBA00022741"/>
    </source>
</evidence>
<comment type="catalytic activity">
    <reaction evidence="15">
        <text>L-threonyl-[protein] + ATP = O-phospho-L-threonyl-[protein] + ADP + H(+)</text>
        <dbReference type="Rhea" id="RHEA:46608"/>
        <dbReference type="Rhea" id="RHEA-COMP:11060"/>
        <dbReference type="Rhea" id="RHEA-COMP:11605"/>
        <dbReference type="ChEBI" id="CHEBI:15378"/>
        <dbReference type="ChEBI" id="CHEBI:30013"/>
        <dbReference type="ChEBI" id="CHEBI:30616"/>
        <dbReference type="ChEBI" id="CHEBI:61977"/>
        <dbReference type="ChEBI" id="CHEBI:456216"/>
        <dbReference type="EC" id="2.7.11.1"/>
    </reaction>
</comment>
<dbReference type="GO" id="GO:0005886">
    <property type="term" value="C:plasma membrane"/>
    <property type="evidence" value="ECO:0007669"/>
    <property type="project" value="UniProtKB-SubCell"/>
</dbReference>
<proteinExistence type="predicted"/>
<evidence type="ECO:0000256" key="12">
    <source>
        <dbReference type="ARBA" id="ARBA00023136"/>
    </source>
</evidence>
<dbReference type="CDD" id="cd01098">
    <property type="entry name" value="PAN_AP_plant"/>
    <property type="match status" value="1"/>
</dbReference>
<keyword evidence="9" id="KW-0418">Kinase</keyword>
<evidence type="ECO:0000256" key="15">
    <source>
        <dbReference type="ARBA" id="ARBA00047899"/>
    </source>
</evidence>
<feature type="domain" description="Protein kinase" evidence="19">
    <location>
        <begin position="638"/>
        <end position="935"/>
    </location>
</feature>
<evidence type="ECO:0000256" key="14">
    <source>
        <dbReference type="ARBA" id="ARBA00023180"/>
    </source>
</evidence>
<evidence type="ECO:0000256" key="1">
    <source>
        <dbReference type="ARBA" id="ARBA00004251"/>
    </source>
</evidence>
<dbReference type="PROSITE" id="PS50011">
    <property type="entry name" value="PROTEIN_KINASE_DOM"/>
    <property type="match status" value="2"/>
</dbReference>
<dbReference type="GO" id="GO:0005524">
    <property type="term" value="F:ATP binding"/>
    <property type="evidence" value="ECO:0007669"/>
    <property type="project" value="UniProtKB-KW"/>
</dbReference>
<sequence>MAPEYAIDGNFSVKSDVFSFGILLLEIVSGKKNVGSNQQELSRNLIGHAWDLWLEGRPLELISEYCTDSCNLYEALRCIHISLLCLQQHPHDRPSMSSVVMMLGSEIGLPQPKRPAVFVGEGSPHQEYSSSYKNDLHSVNELSITVLEAPLDSISQDVSLSDDGNNTTLVSKDGTFELGFFTPGNSQKRYLGIWYRKIPIQTVVWVANRLNPINDTSGILRMNTSSGNLVLTQNGTVVWSTTSLRKPESPVAILLDSGNLVVRDEKDANTEAYLWQSFDHPTDTFLPDMKFGWDLRTGLNRNLTAWKSPDDPSPGDFSFAMVLHNYPEAYMMKGGQKFYRSGPWNGLHSSGSPQVRANPIYDFKFVSNNDEVYYTYSLKNSSVITRLVLNGTSYDRKRFVWIESKQRWEVYTSVPLDLCDSYSLCGANANCVISDSPVCQCLEGFKPKSPQAWSSMDWSHGCVHNKALSCEDKLSDGFIKFTGMKAPDTTYTWLDQTIGLVECRAKCLNNCSCMAYANSDVSGQGSGCAMWFGDLIDIRLFAAGGQDVYVRVDASELDANEGHKKEGVLVAVTVSLGVAAVAGILIILGWCYRQKSRDNVKERSDFSVKAHQNSGMQVDDMDLPVFDLSTIAKATSNFTLKNKIGEGGFGPVYRGTLTDGLEIAVKRLSTSSGQGLTEFKNEVKLIAKLQHRNLVKLLGCCLEGEEKMLVYEYMPNGSLDSFIFDQQRSELLYWSKRFNIICGIAKGLLYLHQDSRLRIIHRDLKASNVLLDRELNPKISDFGMARIFGGDQKEENTKRIVGTYGYMAPEYATDGLFSVKSDIITGKKSRGYYNQNHSQNLIGHAWKLWKEGRPLELLNKSLEDSGSLSQILHCIHNPEDRPGMSSVLLMLVSELELPEPKQPGFFGKYSGEADSSTSKQQLSSNEITITLLEAR</sequence>
<keyword evidence="5" id="KW-0808">Transferase</keyword>
<keyword evidence="12 18" id="KW-0472">Membrane</keyword>
<reference evidence="23" key="1">
    <citation type="submission" date="2018-05" db="EMBL/GenBank/DDBJ databases">
        <title>Draft genome of Mucuna pruriens seed.</title>
        <authorList>
            <person name="Nnadi N.E."/>
            <person name="Vos R."/>
            <person name="Hasami M.H."/>
            <person name="Devisetty U.K."/>
            <person name="Aguiy J.C."/>
        </authorList>
    </citation>
    <scope>NUCLEOTIDE SEQUENCE [LARGE SCALE GENOMIC DNA]</scope>
    <source>
        <strain evidence="23">JCA_2017</strain>
    </source>
</reference>
<organism evidence="23 24">
    <name type="scientific">Mucuna pruriens</name>
    <name type="common">Velvet bean</name>
    <name type="synonym">Dolichos pruriens</name>
    <dbReference type="NCBI Taxonomy" id="157652"/>
    <lineage>
        <taxon>Eukaryota</taxon>
        <taxon>Viridiplantae</taxon>
        <taxon>Streptophyta</taxon>
        <taxon>Embryophyta</taxon>
        <taxon>Tracheophyta</taxon>
        <taxon>Spermatophyta</taxon>
        <taxon>Magnoliopsida</taxon>
        <taxon>eudicotyledons</taxon>
        <taxon>Gunneridae</taxon>
        <taxon>Pentapetalae</taxon>
        <taxon>rosids</taxon>
        <taxon>fabids</taxon>
        <taxon>Fabales</taxon>
        <taxon>Fabaceae</taxon>
        <taxon>Papilionoideae</taxon>
        <taxon>50 kb inversion clade</taxon>
        <taxon>NPAAA clade</taxon>
        <taxon>indigoferoid/millettioid clade</taxon>
        <taxon>Phaseoleae</taxon>
        <taxon>Mucuna</taxon>
    </lineage>
</organism>
<dbReference type="InterPro" id="IPR003609">
    <property type="entry name" value="Pan_app"/>
</dbReference>
<dbReference type="InterPro" id="IPR011009">
    <property type="entry name" value="Kinase-like_dom_sf"/>
</dbReference>
<protein>
    <recommendedName>
        <fullName evidence="2">non-specific serine/threonine protein kinase</fullName>
        <ecNumber evidence="2">2.7.11.1</ecNumber>
    </recommendedName>
</protein>
<dbReference type="Gene3D" id="2.90.10.10">
    <property type="entry name" value="Bulb-type lectin domain"/>
    <property type="match status" value="1"/>
</dbReference>
<keyword evidence="8" id="KW-0547">Nucleotide-binding</keyword>
<dbReference type="CDD" id="cd00028">
    <property type="entry name" value="B_lectin"/>
    <property type="match status" value="1"/>
</dbReference>
<feature type="transmembrane region" description="Helical" evidence="18">
    <location>
        <begin position="568"/>
        <end position="592"/>
    </location>
</feature>
<accession>A0A371F945</accession>
<keyword evidence="14" id="KW-0325">Glycoprotein</keyword>
<keyword evidence="24" id="KW-1185">Reference proteome</keyword>
<dbReference type="InterPro" id="IPR001245">
    <property type="entry name" value="Ser-Thr/Tyr_kinase_cat_dom"/>
</dbReference>
<dbReference type="InterPro" id="IPR000719">
    <property type="entry name" value="Prot_kinase_dom"/>
</dbReference>
<dbReference type="SMART" id="SM00220">
    <property type="entry name" value="S_TKc"/>
    <property type="match status" value="1"/>
</dbReference>
<gene>
    <name evidence="23" type="primary">SD18</name>
    <name evidence="23" type="ORF">CR513_45408</name>
</gene>
<dbReference type="InterPro" id="IPR036426">
    <property type="entry name" value="Bulb-type_lectin_dom_sf"/>
</dbReference>
<dbReference type="EC" id="2.7.11.1" evidence="2"/>
<dbReference type="SMART" id="SM00108">
    <property type="entry name" value="B_lectin"/>
    <property type="match status" value="1"/>
</dbReference>
<dbReference type="FunFam" id="2.90.10.10:FF:000001">
    <property type="entry name" value="G-type lectin S-receptor-like serine/threonine-protein kinase"/>
    <property type="match status" value="1"/>
</dbReference>
<dbReference type="OrthoDB" id="785331at2759"/>
<keyword evidence="11 18" id="KW-1133">Transmembrane helix</keyword>
<evidence type="ECO:0000256" key="3">
    <source>
        <dbReference type="ARBA" id="ARBA00022475"/>
    </source>
</evidence>
<evidence type="ECO:0000256" key="7">
    <source>
        <dbReference type="ARBA" id="ARBA00022729"/>
    </source>
</evidence>
<evidence type="ECO:0000256" key="2">
    <source>
        <dbReference type="ARBA" id="ARBA00012513"/>
    </source>
</evidence>
<evidence type="ECO:0000313" key="24">
    <source>
        <dbReference type="Proteomes" id="UP000257109"/>
    </source>
</evidence>
<dbReference type="PANTHER" id="PTHR27002">
    <property type="entry name" value="RECEPTOR-LIKE SERINE/THREONINE-PROTEIN KINASE SD1-8"/>
    <property type="match status" value="1"/>
</dbReference>
<dbReference type="PANTHER" id="PTHR27002:SF900">
    <property type="entry name" value="S-LOCUS LECTIN KINASE FAMILY PROTEIN"/>
    <property type="match status" value="1"/>
</dbReference>
<dbReference type="InterPro" id="IPR001480">
    <property type="entry name" value="Bulb-type_lectin_dom"/>
</dbReference>
<dbReference type="AlphaFoldDB" id="A0A371F945"/>
<name>A0A371F945_MUCPR</name>
<feature type="domain" description="Protein kinase" evidence="19">
    <location>
        <begin position="1"/>
        <end position="109"/>
    </location>
</feature>